<proteinExistence type="inferred from homology"/>
<dbReference type="GO" id="GO:0046872">
    <property type="term" value="F:metal ion binding"/>
    <property type="evidence" value="ECO:0007669"/>
    <property type="project" value="UniProtKB-KW"/>
</dbReference>
<organism evidence="10 11">
    <name type="scientific">Methylomirabilis oxygeniifera</name>
    <dbReference type="NCBI Taxonomy" id="671143"/>
    <lineage>
        <taxon>Bacteria</taxon>
        <taxon>Candidatus Methylomirabilota</taxon>
        <taxon>Candidatus Methylomirabilia</taxon>
        <taxon>Candidatus Methylomirabilales</taxon>
        <taxon>Candidatus Methylomirabilaceae</taxon>
        <taxon>Candidatus Methylomirabilis</taxon>
    </lineage>
</organism>
<dbReference type="HOGENOM" id="CLU_114342_3_2_0"/>
<keyword evidence="9" id="KW-0915">Sodium</keyword>
<keyword evidence="9" id="KW-0406">Ion transport</keyword>
<feature type="binding site" evidence="9">
    <location>
        <position position="78"/>
    </location>
    <ligand>
        <name>Na(+)</name>
        <dbReference type="ChEBI" id="CHEBI:29101"/>
        <note>structural</note>
    </ligand>
</feature>
<dbReference type="PATRIC" id="fig|671143.5.peg.2565"/>
<dbReference type="PANTHER" id="PTHR28259:SF1">
    <property type="entry name" value="FLUORIDE EXPORT PROTEIN 1-RELATED"/>
    <property type="match status" value="1"/>
</dbReference>
<dbReference type="KEGG" id="mox:DAMO_2926"/>
<keyword evidence="9" id="KW-0813">Transport</keyword>
<keyword evidence="6 9" id="KW-0407">Ion channel</keyword>
<evidence type="ECO:0000256" key="2">
    <source>
        <dbReference type="ARBA" id="ARBA00022475"/>
    </source>
</evidence>
<evidence type="ECO:0000313" key="11">
    <source>
        <dbReference type="Proteomes" id="UP000006898"/>
    </source>
</evidence>
<keyword evidence="9" id="KW-0479">Metal-binding</keyword>
<dbReference type="InterPro" id="IPR003691">
    <property type="entry name" value="FluC"/>
</dbReference>
<evidence type="ECO:0000256" key="1">
    <source>
        <dbReference type="ARBA" id="ARBA00004651"/>
    </source>
</evidence>
<dbReference type="EMBL" id="FP565575">
    <property type="protein sequence ID" value="CBE69999.1"/>
    <property type="molecule type" value="Genomic_DNA"/>
</dbReference>
<evidence type="ECO:0000256" key="9">
    <source>
        <dbReference type="HAMAP-Rule" id="MF_00454"/>
    </source>
</evidence>
<feature type="transmembrane region" description="Helical" evidence="9">
    <location>
        <begin position="96"/>
        <end position="116"/>
    </location>
</feature>
<dbReference type="AlphaFoldDB" id="D5MLU2"/>
<keyword evidence="2 9" id="KW-1003">Cell membrane</keyword>
<reference evidence="10 11" key="1">
    <citation type="journal article" date="2010" name="Nature">
        <title>Nitrite-driven anaerobic methane oxidation by oxygenic bacteria.</title>
        <authorList>
            <person name="Ettwig K.F."/>
            <person name="Butler M.K."/>
            <person name="Le Paslier D."/>
            <person name="Pelletier E."/>
            <person name="Mangenot S."/>
            <person name="Kuypers M.M.M."/>
            <person name="Schreiber F."/>
            <person name="Dutilh B.E."/>
            <person name="Zedelius J."/>
            <person name="de Beer D."/>
            <person name="Gloerich J."/>
            <person name="Wessels H.J.C.T."/>
            <person name="van Allen T."/>
            <person name="Luesken F."/>
            <person name="Wu M."/>
            <person name="van de Pas-Schoonen K.T."/>
            <person name="Op den Camp H.J.M."/>
            <person name="Janssen-Megens E.M."/>
            <person name="Francoijs K-J."/>
            <person name="Stunnenberg H."/>
            <person name="Weissenbach J."/>
            <person name="Jetten M.S.M."/>
            <person name="Strous M."/>
        </authorList>
    </citation>
    <scope>NUCLEOTIDE SEQUENCE [LARGE SCALE GENOMIC DNA]</scope>
</reference>
<evidence type="ECO:0000256" key="6">
    <source>
        <dbReference type="ARBA" id="ARBA00023303"/>
    </source>
</evidence>
<evidence type="ECO:0000313" key="10">
    <source>
        <dbReference type="EMBL" id="CBE69999.1"/>
    </source>
</evidence>
<dbReference type="HAMAP" id="MF_00454">
    <property type="entry name" value="FluC"/>
    <property type="match status" value="1"/>
</dbReference>
<comment type="catalytic activity">
    <reaction evidence="8">
        <text>fluoride(in) = fluoride(out)</text>
        <dbReference type="Rhea" id="RHEA:76159"/>
        <dbReference type="ChEBI" id="CHEBI:17051"/>
    </reaction>
    <physiologicalReaction direction="left-to-right" evidence="8">
        <dbReference type="Rhea" id="RHEA:76160"/>
    </physiologicalReaction>
</comment>
<comment type="subcellular location">
    <subcellularLocation>
        <location evidence="1 9">Cell membrane</location>
        <topology evidence="1 9">Multi-pass membrane protein</topology>
    </subcellularLocation>
</comment>
<protein>
    <recommendedName>
        <fullName evidence="9">Fluoride-specific ion channel FluC</fullName>
    </recommendedName>
</protein>
<comment type="function">
    <text evidence="9">Fluoride-specific ion channel. Important for reducing fluoride concentration in the cell, thus reducing its toxicity.</text>
</comment>
<keyword evidence="4 9" id="KW-1133">Transmembrane helix</keyword>
<evidence type="ECO:0000256" key="3">
    <source>
        <dbReference type="ARBA" id="ARBA00022692"/>
    </source>
</evidence>
<gene>
    <name evidence="9 10" type="primary">crcB</name>
    <name evidence="9" type="synonym">fluC</name>
    <name evidence="10" type="ORF">DAMO_2926</name>
</gene>
<dbReference type="GO" id="GO:0062054">
    <property type="term" value="F:fluoride channel activity"/>
    <property type="evidence" value="ECO:0007669"/>
    <property type="project" value="UniProtKB-UniRule"/>
</dbReference>
<dbReference type="PANTHER" id="PTHR28259">
    <property type="entry name" value="FLUORIDE EXPORT PROTEIN 1-RELATED"/>
    <property type="match status" value="1"/>
</dbReference>
<evidence type="ECO:0000256" key="5">
    <source>
        <dbReference type="ARBA" id="ARBA00023136"/>
    </source>
</evidence>
<comment type="activity regulation">
    <text evidence="9">Na(+) is not transported, but it plays an essential structural role and its presence is essential for fluoride channel function.</text>
</comment>
<dbReference type="NCBIfam" id="TIGR00494">
    <property type="entry name" value="crcB"/>
    <property type="match status" value="1"/>
</dbReference>
<keyword evidence="3 9" id="KW-0812">Transmembrane</keyword>
<dbReference type="Pfam" id="PF02537">
    <property type="entry name" value="CRCB"/>
    <property type="match status" value="1"/>
</dbReference>
<dbReference type="GO" id="GO:0140114">
    <property type="term" value="P:cellular detoxification of fluoride"/>
    <property type="evidence" value="ECO:0007669"/>
    <property type="project" value="UniProtKB-UniRule"/>
</dbReference>
<evidence type="ECO:0000256" key="7">
    <source>
        <dbReference type="ARBA" id="ARBA00035120"/>
    </source>
</evidence>
<keyword evidence="5 9" id="KW-0472">Membrane</keyword>
<name>D5MLU2_METO1</name>
<dbReference type="eggNOG" id="COG0239">
    <property type="taxonomic scope" value="Bacteria"/>
</dbReference>
<feature type="binding site" evidence="9">
    <location>
        <position position="75"/>
    </location>
    <ligand>
        <name>Na(+)</name>
        <dbReference type="ChEBI" id="CHEBI:29101"/>
        <note>structural</note>
    </ligand>
</feature>
<accession>D5MLU2</accession>
<feature type="transmembrane region" description="Helical" evidence="9">
    <location>
        <begin position="33"/>
        <end position="55"/>
    </location>
</feature>
<sequence>MGKVLLIGIGGFLGSVARYLVSGYVQDRTGELFPFGTLAVNVIGCFVIGGLSELAEARAFLSPETRALIVIGVLGGFTTFSTFGNETVNLLRDGEWTFAAMNLLTHAVLAIGAVWVGRATAHAIWR</sequence>
<comment type="similarity">
    <text evidence="7 9">Belongs to the fluoride channel Fluc/FEX (TC 1.A.43) family.</text>
</comment>
<feature type="transmembrane region" description="Helical" evidence="9">
    <location>
        <begin position="67"/>
        <end position="84"/>
    </location>
</feature>
<dbReference type="GO" id="GO:0005886">
    <property type="term" value="C:plasma membrane"/>
    <property type="evidence" value="ECO:0007669"/>
    <property type="project" value="UniProtKB-SubCell"/>
</dbReference>
<evidence type="ECO:0000256" key="8">
    <source>
        <dbReference type="ARBA" id="ARBA00035585"/>
    </source>
</evidence>
<dbReference type="Proteomes" id="UP000006898">
    <property type="component" value="Chromosome"/>
</dbReference>
<evidence type="ECO:0000256" key="4">
    <source>
        <dbReference type="ARBA" id="ARBA00022989"/>
    </source>
</evidence>
<dbReference type="STRING" id="671143.DAMO_2926"/>